<keyword evidence="10" id="KW-1185">Reference proteome</keyword>
<dbReference type="Gene3D" id="3.20.20.70">
    <property type="entry name" value="Aldolase class I"/>
    <property type="match status" value="1"/>
</dbReference>
<evidence type="ECO:0000256" key="6">
    <source>
        <dbReference type="PIRSR" id="PIRSR000138-1"/>
    </source>
</evidence>
<feature type="binding site" evidence="7">
    <location>
        <position position="30"/>
    </location>
    <ligand>
        <name>glyoxylate</name>
        <dbReference type="ChEBI" id="CHEBI:36655"/>
    </ligand>
</feature>
<dbReference type="PANTHER" id="PTHR10578:SF107">
    <property type="entry name" value="2-HYDROXYACID OXIDASE 1"/>
    <property type="match status" value="1"/>
</dbReference>
<dbReference type="GO" id="GO:0005886">
    <property type="term" value="C:plasma membrane"/>
    <property type="evidence" value="ECO:0007669"/>
    <property type="project" value="TreeGrafter"/>
</dbReference>
<dbReference type="RefSeq" id="WP_155363168.1">
    <property type="nucleotide sequence ID" value="NZ_CP043930.1"/>
</dbReference>
<feature type="active site" description="Proton acceptor" evidence="6">
    <location>
        <position position="281"/>
    </location>
</feature>
<feature type="binding site" evidence="7">
    <location>
        <begin position="83"/>
        <end position="85"/>
    </location>
    <ligand>
        <name>FMN</name>
        <dbReference type="ChEBI" id="CHEBI:58210"/>
    </ligand>
</feature>
<keyword evidence="4" id="KW-0560">Oxidoreductase</keyword>
<gene>
    <name evidence="9" type="ORF">F1728_04930</name>
</gene>
<feature type="binding site" evidence="7">
    <location>
        <position position="170"/>
    </location>
    <ligand>
        <name>glyoxylate</name>
        <dbReference type="ChEBI" id="CHEBI:36655"/>
    </ligand>
</feature>
<feature type="binding site" evidence="7">
    <location>
        <position position="112"/>
    </location>
    <ligand>
        <name>FMN</name>
        <dbReference type="ChEBI" id="CHEBI:58210"/>
    </ligand>
</feature>
<dbReference type="SUPFAM" id="SSF51395">
    <property type="entry name" value="FMN-linked oxidoreductases"/>
    <property type="match status" value="1"/>
</dbReference>
<feature type="domain" description="FMN hydroxy acid dehydrogenase" evidence="8">
    <location>
        <begin position="4"/>
        <end position="386"/>
    </location>
</feature>
<dbReference type="CDD" id="cd02809">
    <property type="entry name" value="alpha_hydroxyacid_oxid_FMN"/>
    <property type="match status" value="1"/>
</dbReference>
<protein>
    <submittedName>
        <fullName evidence="9">Alpha-hydroxy-acid oxidizing protein</fullName>
    </submittedName>
</protein>
<feature type="binding site" evidence="7">
    <location>
        <position position="133"/>
    </location>
    <ligand>
        <name>FMN</name>
        <dbReference type="ChEBI" id="CHEBI:58210"/>
    </ligand>
</feature>
<comment type="similarity">
    <text evidence="5">Belongs to the FMN-dependent alpha-hydroxy acid dehydrogenase family.</text>
</comment>
<evidence type="ECO:0000256" key="1">
    <source>
        <dbReference type="ARBA" id="ARBA00001917"/>
    </source>
</evidence>
<dbReference type="InterPro" id="IPR037396">
    <property type="entry name" value="FMN_HAD"/>
</dbReference>
<name>A0A6I6A6U4_9PLAN</name>
<evidence type="ECO:0000313" key="9">
    <source>
        <dbReference type="EMBL" id="QGQ22077.1"/>
    </source>
</evidence>
<keyword evidence="3 7" id="KW-0288">FMN</keyword>
<keyword evidence="2 7" id="KW-0285">Flavoprotein</keyword>
<evidence type="ECO:0000256" key="5">
    <source>
        <dbReference type="ARBA" id="ARBA00024042"/>
    </source>
</evidence>
<evidence type="ECO:0000256" key="4">
    <source>
        <dbReference type="ARBA" id="ARBA00023002"/>
    </source>
</evidence>
<dbReference type="GO" id="GO:0009060">
    <property type="term" value="P:aerobic respiration"/>
    <property type="evidence" value="ECO:0007669"/>
    <property type="project" value="TreeGrafter"/>
</dbReference>
<dbReference type="EMBL" id="CP043930">
    <property type="protein sequence ID" value="QGQ22077.1"/>
    <property type="molecule type" value="Genomic_DNA"/>
</dbReference>
<dbReference type="Pfam" id="PF01070">
    <property type="entry name" value="FMN_dh"/>
    <property type="match status" value="1"/>
</dbReference>
<feature type="binding site" evidence="7">
    <location>
        <position position="257"/>
    </location>
    <ligand>
        <name>FMN</name>
        <dbReference type="ChEBI" id="CHEBI:58210"/>
    </ligand>
</feature>
<organism evidence="9 10">
    <name type="scientific">Gimesia benthica</name>
    <dbReference type="NCBI Taxonomy" id="2608982"/>
    <lineage>
        <taxon>Bacteria</taxon>
        <taxon>Pseudomonadati</taxon>
        <taxon>Planctomycetota</taxon>
        <taxon>Planctomycetia</taxon>
        <taxon>Planctomycetales</taxon>
        <taxon>Planctomycetaceae</taxon>
        <taxon>Gimesia</taxon>
    </lineage>
</organism>
<evidence type="ECO:0000256" key="7">
    <source>
        <dbReference type="PIRSR" id="PIRSR000138-2"/>
    </source>
</evidence>
<dbReference type="PIRSF" id="PIRSF000138">
    <property type="entry name" value="Al-hdrx_acd_dh"/>
    <property type="match status" value="1"/>
</dbReference>
<reference evidence="9 10" key="1">
    <citation type="submission" date="2019-09" db="EMBL/GenBank/DDBJ databases">
        <title>Gimesia benthica sp. nov., a novel bacterium isolated from deep-sea water of the Northwest Indian Ocean.</title>
        <authorList>
            <person name="Dai X."/>
        </authorList>
    </citation>
    <scope>NUCLEOTIDE SEQUENCE [LARGE SCALE GENOMIC DNA]</scope>
    <source>
        <strain evidence="9 10">E7</strain>
    </source>
</reference>
<feature type="binding site" evidence="7">
    <location>
        <position position="284"/>
    </location>
    <ligand>
        <name>glyoxylate</name>
        <dbReference type="ChEBI" id="CHEBI:36655"/>
    </ligand>
</feature>
<feature type="binding site" evidence="7">
    <location>
        <position position="279"/>
    </location>
    <ligand>
        <name>FMN</name>
        <dbReference type="ChEBI" id="CHEBI:58210"/>
    </ligand>
</feature>
<evidence type="ECO:0000259" key="8">
    <source>
        <dbReference type="PROSITE" id="PS51349"/>
    </source>
</evidence>
<dbReference type="PROSITE" id="PS51349">
    <property type="entry name" value="FMN_HYDROXY_ACID_DH_2"/>
    <property type="match status" value="1"/>
</dbReference>
<evidence type="ECO:0000256" key="2">
    <source>
        <dbReference type="ARBA" id="ARBA00022630"/>
    </source>
</evidence>
<feature type="binding site" evidence="7">
    <location>
        <position position="281"/>
    </location>
    <ligand>
        <name>glyoxylate</name>
        <dbReference type="ChEBI" id="CHEBI:36655"/>
    </ligand>
</feature>
<dbReference type="Proteomes" id="UP000427281">
    <property type="component" value="Chromosome"/>
</dbReference>
<dbReference type="InterPro" id="IPR008259">
    <property type="entry name" value="FMN_hydac_DH_AS"/>
</dbReference>
<dbReference type="PROSITE" id="PS00557">
    <property type="entry name" value="FMN_HYDROXY_ACID_DH_1"/>
    <property type="match status" value="1"/>
</dbReference>
<evidence type="ECO:0000313" key="10">
    <source>
        <dbReference type="Proteomes" id="UP000427281"/>
    </source>
</evidence>
<dbReference type="InterPro" id="IPR013785">
    <property type="entry name" value="Aldolase_TIM"/>
</dbReference>
<evidence type="ECO:0000256" key="3">
    <source>
        <dbReference type="ARBA" id="ARBA00022643"/>
    </source>
</evidence>
<sequence>MQTHFNSEYPSVDHLRAKAKSRMPGFAYDYLTAGCFTEINLARNNDDIRKVQLRPWYLREFDGADQSTKLFGETYAAPFGVAPVGLQGLMWPKACEYLAQAAVDHNIPFTLSTVSTASIEEIGKITSGKFWFQLYHPAEDDLRDKLLERAWDAGCRTLVILADTPTFAYRPKEIRNGLSIPPRMTPRNIVQMFLSPYWAMGQLLAGKPEFQTMKPYIPKGLNMKHLGLFMNKTFSGRLTEDKIAAIREKWQGNLVVKGIVNPEDAEIAVKHGLDGLIVSNHGGRQLDRGESTIVPLYKLIPEFGSKLKMMIDGGMYSGADIAASLACGADFAFMGRTPMFGVCALGKYGGHHTFEMLKKQLKQVMEQVGCARVERMRDHLIRESVPV</sequence>
<dbReference type="InterPro" id="IPR012133">
    <property type="entry name" value="Alpha-hydoxy_acid_DH_FMN"/>
</dbReference>
<proteinExistence type="inferred from homology"/>
<dbReference type="GO" id="GO:0010181">
    <property type="term" value="F:FMN binding"/>
    <property type="evidence" value="ECO:0007669"/>
    <property type="project" value="InterPro"/>
</dbReference>
<dbReference type="AlphaFoldDB" id="A0A6I6A6U4"/>
<dbReference type="GO" id="GO:0004459">
    <property type="term" value="F:L-lactate dehydrogenase (NAD+) activity"/>
    <property type="evidence" value="ECO:0007669"/>
    <property type="project" value="TreeGrafter"/>
</dbReference>
<accession>A0A6I6A6U4</accession>
<dbReference type="KEGG" id="gim:F1728_04930"/>
<dbReference type="InterPro" id="IPR000262">
    <property type="entry name" value="FMN-dep_DH"/>
</dbReference>
<comment type="cofactor">
    <cofactor evidence="1">
        <name>FMN</name>
        <dbReference type="ChEBI" id="CHEBI:58210"/>
    </cofactor>
</comment>
<dbReference type="PANTHER" id="PTHR10578">
    <property type="entry name" value="S -2-HYDROXY-ACID OXIDASE-RELATED"/>
    <property type="match status" value="1"/>
</dbReference>
<feature type="binding site" evidence="7">
    <location>
        <position position="135"/>
    </location>
    <ligand>
        <name>glyoxylate</name>
        <dbReference type="ChEBI" id="CHEBI:36655"/>
    </ligand>
</feature>
<feature type="binding site" evidence="7">
    <location>
        <begin position="335"/>
        <end position="336"/>
    </location>
    <ligand>
        <name>FMN</name>
        <dbReference type="ChEBI" id="CHEBI:58210"/>
    </ligand>
</feature>